<evidence type="ECO:0000256" key="2">
    <source>
        <dbReference type="ARBA" id="ARBA00005658"/>
    </source>
</evidence>
<dbReference type="Proteomes" id="UP000265719">
    <property type="component" value="Chromosome"/>
</dbReference>
<evidence type="ECO:0000256" key="3">
    <source>
        <dbReference type="ARBA" id="ARBA00022448"/>
    </source>
</evidence>
<feature type="transmembrane region" description="Helical" evidence="9">
    <location>
        <begin position="178"/>
        <end position="196"/>
    </location>
</feature>
<dbReference type="KEGG" id="thao:NI17_021295"/>
<dbReference type="NCBIfam" id="TIGR00842">
    <property type="entry name" value="bcct"/>
    <property type="match status" value="1"/>
</dbReference>
<evidence type="ECO:0000313" key="10">
    <source>
        <dbReference type="EMBL" id="UOE19250.1"/>
    </source>
</evidence>
<comment type="similarity">
    <text evidence="2">Belongs to the BCCT transporter (TC 2.A.15) family.</text>
</comment>
<reference evidence="10" key="1">
    <citation type="submission" date="2020-10" db="EMBL/GenBank/DDBJ databases">
        <title>De novo genome project of the cellulose decomposer Thermobifida halotolerans type strain.</title>
        <authorList>
            <person name="Nagy I."/>
            <person name="Horvath B."/>
            <person name="Kukolya J."/>
            <person name="Nagy I."/>
            <person name="Orsini M."/>
        </authorList>
    </citation>
    <scope>NUCLEOTIDE SEQUENCE</scope>
    <source>
        <strain evidence="10">DSM 44931</strain>
    </source>
</reference>
<evidence type="ECO:0000256" key="9">
    <source>
        <dbReference type="SAM" id="Phobius"/>
    </source>
</evidence>
<keyword evidence="7 9" id="KW-0472">Membrane</keyword>
<feature type="transmembrane region" description="Helical" evidence="9">
    <location>
        <begin position="386"/>
        <end position="409"/>
    </location>
</feature>
<dbReference type="GO" id="GO:0005886">
    <property type="term" value="C:plasma membrane"/>
    <property type="evidence" value="ECO:0007669"/>
    <property type="project" value="UniProtKB-SubCell"/>
</dbReference>
<proteinExistence type="inferred from homology"/>
<dbReference type="PANTHER" id="PTHR30047:SF7">
    <property type="entry name" value="HIGH-AFFINITY CHOLINE TRANSPORT PROTEIN"/>
    <property type="match status" value="1"/>
</dbReference>
<accession>A0AA97LWD9</accession>
<evidence type="ECO:0000256" key="6">
    <source>
        <dbReference type="ARBA" id="ARBA00022989"/>
    </source>
</evidence>
<feature type="region of interest" description="Disordered" evidence="8">
    <location>
        <begin position="569"/>
        <end position="609"/>
    </location>
</feature>
<name>A0AA97LWD9_9ACTN</name>
<dbReference type="PANTHER" id="PTHR30047">
    <property type="entry name" value="HIGH-AFFINITY CHOLINE TRANSPORT PROTEIN-RELATED"/>
    <property type="match status" value="1"/>
</dbReference>
<evidence type="ECO:0000256" key="7">
    <source>
        <dbReference type="ARBA" id="ARBA00023136"/>
    </source>
</evidence>
<keyword evidence="6 9" id="KW-1133">Transmembrane helix</keyword>
<dbReference type="GO" id="GO:0022857">
    <property type="term" value="F:transmembrane transporter activity"/>
    <property type="evidence" value="ECO:0007669"/>
    <property type="project" value="InterPro"/>
</dbReference>
<comment type="subcellular location">
    <subcellularLocation>
        <location evidence="1">Cell membrane</location>
        <topology evidence="1">Multi-pass membrane protein</topology>
    </subcellularLocation>
</comment>
<dbReference type="EMBL" id="CP063196">
    <property type="protein sequence ID" value="UOE19250.1"/>
    <property type="molecule type" value="Genomic_DNA"/>
</dbReference>
<gene>
    <name evidence="10" type="ORF">NI17_021295</name>
</gene>
<dbReference type="InterPro" id="IPR000060">
    <property type="entry name" value="BCCT_transptr"/>
</dbReference>
<evidence type="ECO:0000256" key="1">
    <source>
        <dbReference type="ARBA" id="ARBA00004651"/>
    </source>
</evidence>
<protein>
    <submittedName>
        <fullName evidence="10">BCCT family transporter</fullName>
    </submittedName>
</protein>
<evidence type="ECO:0000256" key="4">
    <source>
        <dbReference type="ARBA" id="ARBA00022475"/>
    </source>
</evidence>
<dbReference type="Pfam" id="PF02028">
    <property type="entry name" value="BCCT"/>
    <property type="match status" value="1"/>
</dbReference>
<feature type="transmembrane region" description="Helical" evidence="9">
    <location>
        <begin position="123"/>
        <end position="144"/>
    </location>
</feature>
<feature type="transmembrane region" description="Helical" evidence="9">
    <location>
        <begin position="297"/>
        <end position="317"/>
    </location>
</feature>
<feature type="transmembrane region" description="Helical" evidence="9">
    <location>
        <begin position="434"/>
        <end position="457"/>
    </location>
</feature>
<organism evidence="10 11">
    <name type="scientific">Thermobifida halotolerans</name>
    <dbReference type="NCBI Taxonomy" id="483545"/>
    <lineage>
        <taxon>Bacteria</taxon>
        <taxon>Bacillati</taxon>
        <taxon>Actinomycetota</taxon>
        <taxon>Actinomycetes</taxon>
        <taxon>Streptosporangiales</taxon>
        <taxon>Nocardiopsidaceae</taxon>
        <taxon>Thermobifida</taxon>
    </lineage>
</organism>
<feature type="transmembrane region" description="Helical" evidence="9">
    <location>
        <begin position="356"/>
        <end position="374"/>
    </location>
</feature>
<evidence type="ECO:0000256" key="8">
    <source>
        <dbReference type="SAM" id="MobiDB-lite"/>
    </source>
</evidence>
<keyword evidence="11" id="KW-1185">Reference proteome</keyword>
<evidence type="ECO:0000256" key="5">
    <source>
        <dbReference type="ARBA" id="ARBA00022692"/>
    </source>
</evidence>
<evidence type="ECO:0000313" key="11">
    <source>
        <dbReference type="Proteomes" id="UP000265719"/>
    </source>
</evidence>
<feature type="transmembrane region" description="Helical" evidence="9">
    <location>
        <begin position="261"/>
        <end position="285"/>
    </location>
</feature>
<feature type="transmembrane region" description="Helical" evidence="9">
    <location>
        <begin position="82"/>
        <end position="103"/>
    </location>
</feature>
<feature type="transmembrane region" description="Helical" evidence="9">
    <location>
        <begin position="44"/>
        <end position="62"/>
    </location>
</feature>
<dbReference type="AlphaFoldDB" id="A0AA97LWD9"/>
<dbReference type="RefSeq" id="WP_068690001.1">
    <property type="nucleotide sequence ID" value="NZ_CP063196.1"/>
</dbReference>
<feature type="transmembrane region" description="Helical" evidence="9">
    <location>
        <begin position="478"/>
        <end position="497"/>
    </location>
</feature>
<keyword evidence="5 9" id="KW-0812">Transmembrane</keyword>
<feature type="transmembrane region" description="Helical" evidence="9">
    <location>
        <begin position="517"/>
        <end position="535"/>
    </location>
</feature>
<feature type="transmembrane region" description="Helical" evidence="9">
    <location>
        <begin position="224"/>
        <end position="249"/>
    </location>
</feature>
<keyword evidence="3" id="KW-0813">Transport</keyword>
<sequence length="609" mass="64442">MKRQPRPAATAAGSTADTTTATARELLWEPPQTSGAETRPRTDWFVFTVAGLLTVVFVAWGVVASDTLGAVAAALLTDLMRYGGWVFVLAASAFVVLAVWLALSRYGGITLGREGEPPEYGTFSWIAMLFASGMGIGMMFYGVAEPLTHYVIPPPGTEGDETERALTALSTTLFHWTLHPWSIYAVIGLAIAYGTYRRGRSQLISAAFTPLIGERAANGPLGRVIDVVAILATLFGTATSLGLGTLQIAGGFQILGWVQTVTTGLLIGIIVALMACFLLSAVSGISRGIKWLSNTNIVMAALLLVFLLVVGPTVYLLNLVPGALGDYFQNLFSMAGRTEGTVGAAGTAEWLRTWTVFYWAWWISWAPFVGLFIAKISRGRTIREFVAGVVLAPSLVSLVWFVVLGGTAIDLQASGTGLAQAGGLEEQLYGTLGYFPWSTAVSILVAALVAIFFITGADTASIIMGTLSQRGASEPRRPMTLLWGLLIAAVAAIMLLVGEGSGTAIQGLQNLTILVSAPWLVVTLLLCVALLRDLARDPLVARTRKAREAISEAVVTGARAYHGDFRFVVSPAEEEPTGTNGADPATPRRRTPHSAAPEGSGPQSEPPPS</sequence>
<keyword evidence="4" id="KW-1003">Cell membrane</keyword>